<dbReference type="NCBIfam" id="NF047658">
    <property type="entry name" value="HYC_CC_PP"/>
    <property type="match status" value="1"/>
</dbReference>
<organism evidence="2 3">
    <name type="scientific">Flavobacterium sinopsychrotolerans</name>
    <dbReference type="NCBI Taxonomy" id="604089"/>
    <lineage>
        <taxon>Bacteria</taxon>
        <taxon>Pseudomonadati</taxon>
        <taxon>Bacteroidota</taxon>
        <taxon>Flavobacteriia</taxon>
        <taxon>Flavobacteriales</taxon>
        <taxon>Flavobacteriaceae</taxon>
        <taxon>Flavobacterium</taxon>
    </lineage>
</organism>
<proteinExistence type="predicted"/>
<evidence type="ECO:0000256" key="1">
    <source>
        <dbReference type="SAM" id="SignalP"/>
    </source>
</evidence>
<evidence type="ECO:0000313" key="3">
    <source>
        <dbReference type="Proteomes" id="UP000198657"/>
    </source>
</evidence>
<dbReference type="Pfam" id="PF26622">
    <property type="entry name" value="DUF8199"/>
    <property type="match status" value="1"/>
</dbReference>
<dbReference type="OrthoDB" id="795045at2"/>
<keyword evidence="1" id="KW-0732">Signal</keyword>
<dbReference type="RefSeq" id="WP_091165212.1">
    <property type="nucleotide sequence ID" value="NZ_CBCSFM010000001.1"/>
</dbReference>
<dbReference type="STRING" id="604089.SAMN04487942_0496"/>
<keyword evidence="3" id="KW-1185">Reference proteome</keyword>
<accession>A0A1H8IAX2</accession>
<dbReference type="AlphaFoldDB" id="A0A1H8IAX2"/>
<reference evidence="3" key="1">
    <citation type="submission" date="2016-10" db="EMBL/GenBank/DDBJ databases">
        <authorList>
            <person name="Varghese N."/>
            <person name="Submissions S."/>
        </authorList>
    </citation>
    <scope>NUCLEOTIDE SEQUENCE [LARGE SCALE GENOMIC DNA]</scope>
    <source>
        <strain evidence="3">CGMCC 1.8704</strain>
    </source>
</reference>
<dbReference type="InterPro" id="IPR058512">
    <property type="entry name" value="DUF8199"/>
</dbReference>
<evidence type="ECO:0000313" key="2">
    <source>
        <dbReference type="EMBL" id="SEN65479.1"/>
    </source>
</evidence>
<feature type="chain" id="PRO_5011480210" evidence="1">
    <location>
        <begin position="24"/>
        <end position="133"/>
    </location>
</feature>
<dbReference type="InterPro" id="IPR058060">
    <property type="entry name" value="HYC_CC_PP"/>
</dbReference>
<gene>
    <name evidence="2" type="ORF">SAMN04487942_0496</name>
</gene>
<protein>
    <submittedName>
        <fullName evidence="2">Uncharacterized protein</fullName>
    </submittedName>
</protein>
<sequence length="133" mass="15421">MKFKGPICLLLAFFLLLSNTGLAFNIRYCGNEITSVSLKTPVQNQNLEKDCCGVVEKKSHCCKNKEVNFQKKTDDLIQKIVSDHTDFTFLIEEWNPSVFLFISNFKNGQFTSYYCDANAPPFFKLYHQYIFYA</sequence>
<name>A0A1H8IAX2_9FLAO</name>
<dbReference type="Proteomes" id="UP000198657">
    <property type="component" value="Unassembled WGS sequence"/>
</dbReference>
<dbReference type="EMBL" id="FODN01000001">
    <property type="protein sequence ID" value="SEN65479.1"/>
    <property type="molecule type" value="Genomic_DNA"/>
</dbReference>
<feature type="signal peptide" evidence="1">
    <location>
        <begin position="1"/>
        <end position="23"/>
    </location>
</feature>